<dbReference type="GO" id="GO:0046872">
    <property type="term" value="F:metal ion binding"/>
    <property type="evidence" value="ECO:0007669"/>
    <property type="project" value="UniProtKB-KW"/>
</dbReference>
<evidence type="ECO:0000256" key="17">
    <source>
        <dbReference type="SAM" id="SignalP"/>
    </source>
</evidence>
<keyword evidence="8" id="KW-0186">Copper</keyword>
<evidence type="ECO:0000256" key="13">
    <source>
        <dbReference type="ARBA" id="ARBA00044502"/>
    </source>
</evidence>
<dbReference type="GO" id="GO:0004497">
    <property type="term" value="F:monooxygenase activity"/>
    <property type="evidence" value="ECO:0007669"/>
    <property type="project" value="UniProtKB-KW"/>
</dbReference>
<dbReference type="GO" id="GO:0030245">
    <property type="term" value="P:cellulose catabolic process"/>
    <property type="evidence" value="ECO:0007669"/>
    <property type="project" value="UniProtKB-KW"/>
</dbReference>
<evidence type="ECO:0000256" key="1">
    <source>
        <dbReference type="ARBA" id="ARBA00001973"/>
    </source>
</evidence>
<evidence type="ECO:0000256" key="2">
    <source>
        <dbReference type="ARBA" id="ARBA00004613"/>
    </source>
</evidence>
<feature type="domain" description="Auxiliary Activity family 9 catalytic" evidence="18">
    <location>
        <begin position="24"/>
        <end position="217"/>
    </location>
</feature>
<evidence type="ECO:0000256" key="3">
    <source>
        <dbReference type="ARBA" id="ARBA00022525"/>
    </source>
</evidence>
<evidence type="ECO:0000313" key="20">
    <source>
        <dbReference type="Proteomes" id="UP000230002"/>
    </source>
</evidence>
<name>A0A2G8SR09_9APHY</name>
<reference evidence="19 20" key="1">
    <citation type="journal article" date="2015" name="Sci. Rep.">
        <title>Chromosome-level genome map provides insights into diverse defense mechanisms in the medicinal fungus Ganoderma sinense.</title>
        <authorList>
            <person name="Zhu Y."/>
            <person name="Xu J."/>
            <person name="Sun C."/>
            <person name="Zhou S."/>
            <person name="Xu H."/>
            <person name="Nelson D.R."/>
            <person name="Qian J."/>
            <person name="Song J."/>
            <person name="Luo H."/>
            <person name="Xiang L."/>
            <person name="Li Y."/>
            <person name="Xu Z."/>
            <person name="Ji A."/>
            <person name="Wang L."/>
            <person name="Lu S."/>
            <person name="Hayward A."/>
            <person name="Sun W."/>
            <person name="Li X."/>
            <person name="Schwartz D.C."/>
            <person name="Wang Y."/>
            <person name="Chen S."/>
        </authorList>
    </citation>
    <scope>NUCLEOTIDE SEQUENCE [LARGE SCALE GENOMIC DNA]</scope>
    <source>
        <strain evidence="19 20">ZZ0214-1</strain>
    </source>
</reference>
<accession>A0A2G8SR09</accession>
<evidence type="ECO:0000256" key="4">
    <source>
        <dbReference type="ARBA" id="ARBA00022723"/>
    </source>
</evidence>
<evidence type="ECO:0000256" key="8">
    <source>
        <dbReference type="ARBA" id="ARBA00023008"/>
    </source>
</evidence>
<keyword evidence="11" id="KW-0119">Carbohydrate metabolism</keyword>
<comment type="subcellular location">
    <subcellularLocation>
        <location evidence="2">Secreted</location>
    </subcellularLocation>
</comment>
<keyword evidence="20" id="KW-1185">Reference proteome</keyword>
<feature type="signal peptide" evidence="17">
    <location>
        <begin position="1"/>
        <end position="23"/>
    </location>
</feature>
<comment type="cofactor">
    <cofactor evidence="1">
        <name>Cu(2+)</name>
        <dbReference type="ChEBI" id="CHEBI:29036"/>
    </cofactor>
</comment>
<evidence type="ECO:0000256" key="12">
    <source>
        <dbReference type="ARBA" id="ARBA00023326"/>
    </source>
</evidence>
<evidence type="ECO:0000256" key="15">
    <source>
        <dbReference type="ARBA" id="ARBA00047174"/>
    </source>
</evidence>
<evidence type="ECO:0000256" key="9">
    <source>
        <dbReference type="ARBA" id="ARBA00023033"/>
    </source>
</evidence>
<evidence type="ECO:0000313" key="19">
    <source>
        <dbReference type="EMBL" id="PIL36205.1"/>
    </source>
</evidence>
<dbReference type="OrthoDB" id="4849160at2759"/>
<evidence type="ECO:0000256" key="16">
    <source>
        <dbReference type="SAM" id="MobiDB-lite"/>
    </source>
</evidence>
<keyword evidence="10" id="KW-1015">Disulfide bond</keyword>
<dbReference type="Proteomes" id="UP000230002">
    <property type="component" value="Unassembled WGS sequence"/>
</dbReference>
<evidence type="ECO:0000256" key="14">
    <source>
        <dbReference type="ARBA" id="ARBA00045077"/>
    </source>
</evidence>
<evidence type="ECO:0000256" key="5">
    <source>
        <dbReference type="ARBA" id="ARBA00022729"/>
    </source>
</evidence>
<sequence length="338" mass="35185">MMFSSLTLAALAVAFVAPSAVNAHGYVHSLEVGGKNYSGWLPFTDPYESPVPKRIVRKLPDDGPVLDATSSDLACNQGGESPAGAVATAAAGSQIVFDWLTWPSDHMGPVSTYMTSCNGDCTEFDASNAKWFKVDASGYTNGKWAATQLIDNGFKWTSTIPSGLKAGNYLIRNEIVALHSTGQPQYYPSCAQLSVTGSGTTVPSGSELVSIPGIYNNVQWPDIWDDNFKSFAAPGPAAAFSGSTSGSQGSDPAPSSSSKSSAAASSTHASSTHVSSAESSHSATSTHVSTSVPTTTAEPAKTSAASSSAAASTGRCKSKRRRGMVKRHISHHAKRHHH</sequence>
<feature type="compositionally biased region" description="Basic residues" evidence="16">
    <location>
        <begin position="316"/>
        <end position="338"/>
    </location>
</feature>
<evidence type="ECO:0000256" key="11">
    <source>
        <dbReference type="ARBA" id="ARBA00023277"/>
    </source>
</evidence>
<keyword evidence="7" id="KW-0560">Oxidoreductase</keyword>
<dbReference type="AlphaFoldDB" id="A0A2G8SR09"/>
<dbReference type="STRING" id="1077348.A0A2G8SR09"/>
<gene>
    <name evidence="19" type="ORF">GSI_01866</name>
</gene>
<organism evidence="19 20">
    <name type="scientific">Ganoderma sinense ZZ0214-1</name>
    <dbReference type="NCBI Taxonomy" id="1077348"/>
    <lineage>
        <taxon>Eukaryota</taxon>
        <taxon>Fungi</taxon>
        <taxon>Dikarya</taxon>
        <taxon>Basidiomycota</taxon>
        <taxon>Agaricomycotina</taxon>
        <taxon>Agaricomycetes</taxon>
        <taxon>Polyporales</taxon>
        <taxon>Polyporaceae</taxon>
        <taxon>Ganoderma</taxon>
    </lineage>
</organism>
<comment type="catalytic activity">
    <reaction evidence="14">
        <text>[(1-&gt;4)-beta-D-glucosyl]n+m + reduced acceptor + O2 = 4-dehydro-beta-D-glucosyl-[(1-&gt;4)-beta-D-glucosyl]n-1 + [(1-&gt;4)-beta-D-glucosyl]m + acceptor + H2O.</text>
        <dbReference type="EC" id="1.14.99.56"/>
    </reaction>
</comment>
<keyword evidence="9" id="KW-0503">Monooxygenase</keyword>
<dbReference type="Pfam" id="PF03443">
    <property type="entry name" value="AA9"/>
    <property type="match status" value="1"/>
</dbReference>
<comment type="caution">
    <text evidence="19">The sequence shown here is derived from an EMBL/GenBank/DDBJ whole genome shotgun (WGS) entry which is preliminary data.</text>
</comment>
<dbReference type="PANTHER" id="PTHR33353">
    <property type="entry name" value="PUTATIVE (AFU_ORTHOLOGUE AFUA_1G12560)-RELATED"/>
    <property type="match status" value="1"/>
</dbReference>
<evidence type="ECO:0000256" key="6">
    <source>
        <dbReference type="ARBA" id="ARBA00023001"/>
    </source>
</evidence>
<evidence type="ECO:0000256" key="10">
    <source>
        <dbReference type="ARBA" id="ARBA00023157"/>
    </source>
</evidence>
<evidence type="ECO:0000259" key="18">
    <source>
        <dbReference type="Pfam" id="PF03443"/>
    </source>
</evidence>
<dbReference type="EMBL" id="AYKW01000002">
    <property type="protein sequence ID" value="PIL36205.1"/>
    <property type="molecule type" value="Genomic_DNA"/>
</dbReference>
<protein>
    <recommendedName>
        <fullName evidence="15">lytic cellulose monooxygenase (C4-dehydrogenating)</fullName>
        <ecNumber evidence="15">1.14.99.56</ecNumber>
    </recommendedName>
</protein>
<keyword evidence="4" id="KW-0479">Metal-binding</keyword>
<dbReference type="InterPro" id="IPR005103">
    <property type="entry name" value="AA9_LPMO"/>
</dbReference>
<feature type="compositionally biased region" description="Low complexity" evidence="16">
    <location>
        <begin position="239"/>
        <end position="313"/>
    </location>
</feature>
<dbReference type="CDD" id="cd21175">
    <property type="entry name" value="LPMO_AA9"/>
    <property type="match status" value="1"/>
</dbReference>
<evidence type="ECO:0000256" key="7">
    <source>
        <dbReference type="ARBA" id="ARBA00023002"/>
    </source>
</evidence>
<keyword evidence="12" id="KW-0624">Polysaccharide degradation</keyword>
<feature type="chain" id="PRO_5013567195" description="lytic cellulose monooxygenase (C4-dehydrogenating)" evidence="17">
    <location>
        <begin position="24"/>
        <end position="338"/>
    </location>
</feature>
<proteinExistence type="inferred from homology"/>
<dbReference type="InterPro" id="IPR049892">
    <property type="entry name" value="AA9"/>
</dbReference>
<keyword evidence="5 17" id="KW-0732">Signal</keyword>
<keyword evidence="6" id="KW-0136">Cellulose degradation</keyword>
<keyword evidence="3" id="KW-0964">Secreted</keyword>
<comment type="similarity">
    <text evidence="13">Belongs to the polysaccharide monooxygenase AA9 family.</text>
</comment>
<dbReference type="PANTHER" id="PTHR33353:SF10">
    <property type="entry name" value="ENDO-BETA-1,4-GLUCANASE D"/>
    <property type="match status" value="1"/>
</dbReference>
<dbReference type="GO" id="GO:0005576">
    <property type="term" value="C:extracellular region"/>
    <property type="evidence" value="ECO:0007669"/>
    <property type="project" value="UniProtKB-SubCell"/>
</dbReference>
<dbReference type="Gene3D" id="2.70.50.70">
    <property type="match status" value="1"/>
</dbReference>
<feature type="region of interest" description="Disordered" evidence="16">
    <location>
        <begin position="239"/>
        <end position="338"/>
    </location>
</feature>
<dbReference type="EC" id="1.14.99.56" evidence="15"/>